<gene>
    <name evidence="1" type="ORF">IAD51_03840</name>
</gene>
<evidence type="ECO:0000313" key="1">
    <source>
        <dbReference type="EMBL" id="HIU21350.1"/>
    </source>
</evidence>
<dbReference type="PANTHER" id="PTHR35868:SF3">
    <property type="entry name" value="DUF2804 DOMAIN-CONTAINING PROTEIN"/>
    <property type="match status" value="1"/>
</dbReference>
<dbReference type="EMBL" id="DVMN01000067">
    <property type="protein sequence ID" value="HIU21350.1"/>
    <property type="molecule type" value="Genomic_DNA"/>
</dbReference>
<reference evidence="1" key="1">
    <citation type="submission" date="2020-10" db="EMBL/GenBank/DDBJ databases">
        <authorList>
            <person name="Gilroy R."/>
        </authorList>
    </citation>
    <scope>NUCLEOTIDE SEQUENCE</scope>
    <source>
        <strain evidence="1">1063</strain>
    </source>
</reference>
<protein>
    <submittedName>
        <fullName evidence="1">DUF2804 domain-containing protein</fullName>
    </submittedName>
</protein>
<dbReference type="InterPro" id="IPR021243">
    <property type="entry name" value="DUF2804"/>
</dbReference>
<accession>A0A9D1L272</accession>
<dbReference type="AlphaFoldDB" id="A0A9D1L272"/>
<dbReference type="Pfam" id="PF10974">
    <property type="entry name" value="DUF2804"/>
    <property type="match status" value="1"/>
</dbReference>
<reference evidence="1" key="2">
    <citation type="journal article" date="2021" name="PeerJ">
        <title>Extensive microbial diversity within the chicken gut microbiome revealed by metagenomics and culture.</title>
        <authorList>
            <person name="Gilroy R."/>
            <person name="Ravi A."/>
            <person name="Getino M."/>
            <person name="Pursley I."/>
            <person name="Horton D.L."/>
            <person name="Alikhan N.F."/>
            <person name="Baker D."/>
            <person name="Gharbi K."/>
            <person name="Hall N."/>
            <person name="Watson M."/>
            <person name="Adriaenssens E.M."/>
            <person name="Foster-Nyarko E."/>
            <person name="Jarju S."/>
            <person name="Secka A."/>
            <person name="Antonio M."/>
            <person name="Oren A."/>
            <person name="Chaudhuri R.R."/>
            <person name="La Ragione R."/>
            <person name="Hildebrand F."/>
            <person name="Pallen M.J."/>
        </authorList>
    </citation>
    <scope>NUCLEOTIDE SEQUENCE</scope>
    <source>
        <strain evidence="1">1063</strain>
    </source>
</reference>
<proteinExistence type="predicted"/>
<dbReference type="PANTHER" id="PTHR35868">
    <property type="entry name" value="DUF2804 DOMAIN-CONTAINING PROTEIN-RELATED"/>
    <property type="match status" value="1"/>
</dbReference>
<comment type="caution">
    <text evidence="1">The sequence shown here is derived from an EMBL/GenBank/DDBJ whole genome shotgun (WGS) entry which is preliminary data.</text>
</comment>
<name>A0A9D1L272_9FIRM</name>
<sequence>MQKEITTRQPLLDEQGNIANPGYAKKLLWDYNRENITASRARIKEWDYYYIGCDEHALCLTVADMGYVGALSISVMDFVTPSQFTNSSIFLFPMGKLHMPRSSESGDVSWTNGKTHMTFTCDGKTRHLTGVFHNADKKGNDVEFDVTLSDFPEESMVIATPFGKQGYFYYNQKINCMKAEGTFTVGDRVKKFYPETSLATLDWGRGVWTFDNTWYWGSLQTRLEDGTTFGWNLGYGFGDTSAASEDMLFYGGKAHKIGRSKFIIPGDDKGSPDFMAKWKIVSDDGRVDCTFKPLIDRYEPFDLKVMCMIPHQVFGYVSGKCVLDDGTEIVLKQKLCFAEKVHNKW</sequence>
<dbReference type="Proteomes" id="UP000824088">
    <property type="component" value="Unassembled WGS sequence"/>
</dbReference>
<evidence type="ECO:0000313" key="2">
    <source>
        <dbReference type="Proteomes" id="UP000824088"/>
    </source>
</evidence>
<organism evidence="1 2">
    <name type="scientific">Candidatus Limadaptatus stercorigallinarum</name>
    <dbReference type="NCBI Taxonomy" id="2840845"/>
    <lineage>
        <taxon>Bacteria</taxon>
        <taxon>Bacillati</taxon>
        <taxon>Bacillota</taxon>
        <taxon>Clostridia</taxon>
        <taxon>Eubacteriales</taxon>
        <taxon>Candidatus Limadaptatus</taxon>
    </lineage>
</organism>